<dbReference type="Proteomes" id="UP000316213">
    <property type="component" value="Unassembled WGS sequence"/>
</dbReference>
<dbReference type="InterPro" id="IPR008979">
    <property type="entry name" value="Galactose-bd-like_sf"/>
</dbReference>
<dbReference type="GO" id="GO:0016787">
    <property type="term" value="F:hydrolase activity"/>
    <property type="evidence" value="ECO:0007669"/>
    <property type="project" value="InterPro"/>
</dbReference>
<organism evidence="8 9">
    <name type="scientific">Neorhodopirellula pilleata</name>
    <dbReference type="NCBI Taxonomy" id="2714738"/>
    <lineage>
        <taxon>Bacteria</taxon>
        <taxon>Pseudomonadati</taxon>
        <taxon>Planctomycetota</taxon>
        <taxon>Planctomycetia</taxon>
        <taxon>Pirellulales</taxon>
        <taxon>Pirellulaceae</taxon>
        <taxon>Neorhodopirellula</taxon>
    </lineage>
</organism>
<dbReference type="Gene3D" id="1.10.760.10">
    <property type="entry name" value="Cytochrome c-like domain"/>
    <property type="match status" value="1"/>
</dbReference>
<accession>A0A5C6AW46</accession>
<dbReference type="InterPro" id="IPR013427">
    <property type="entry name" value="Haem-bd_dom_put"/>
</dbReference>
<evidence type="ECO:0000256" key="1">
    <source>
        <dbReference type="ARBA" id="ARBA00022617"/>
    </source>
</evidence>
<dbReference type="PANTHER" id="PTHR33546:SF1">
    <property type="entry name" value="LARGE, MULTIFUNCTIONAL SECRETED PROTEIN"/>
    <property type="match status" value="1"/>
</dbReference>
<evidence type="ECO:0000256" key="6">
    <source>
        <dbReference type="SAM" id="SignalP"/>
    </source>
</evidence>
<dbReference type="GO" id="GO:0020037">
    <property type="term" value="F:heme binding"/>
    <property type="evidence" value="ECO:0007669"/>
    <property type="project" value="InterPro"/>
</dbReference>
<evidence type="ECO:0000313" key="9">
    <source>
        <dbReference type="Proteomes" id="UP000316213"/>
    </source>
</evidence>
<dbReference type="InterPro" id="IPR010496">
    <property type="entry name" value="AL/BT2_dom"/>
</dbReference>
<dbReference type="GO" id="GO:0009055">
    <property type="term" value="F:electron transfer activity"/>
    <property type="evidence" value="ECO:0007669"/>
    <property type="project" value="InterPro"/>
</dbReference>
<name>A0A5C6AW46_9BACT</name>
<feature type="domain" description="Cytochrome c" evidence="7">
    <location>
        <begin position="1123"/>
        <end position="1265"/>
    </location>
</feature>
<dbReference type="SUPFAM" id="SSF46626">
    <property type="entry name" value="Cytochrome c"/>
    <property type="match status" value="1"/>
</dbReference>
<feature type="region of interest" description="Disordered" evidence="5">
    <location>
        <begin position="258"/>
        <end position="284"/>
    </location>
</feature>
<dbReference type="InterPro" id="IPR011041">
    <property type="entry name" value="Quinoprot_gluc/sorb_DH_b-prop"/>
</dbReference>
<sequence precursor="true">MPPRLFRQIAVAVLGVFSLFAWPSDLSAQGPAAEATRQTEVDARFQILFDGESLTRWKGNLELWSVQDGAIVGQTTAENPIKANTFLIYQGGETADFEFRCKVRFEGNNSGVQYRSELVDPTGFALAGYQADLHPNQEYFGMMYGERTGRGIIGQRGQRVVVSPDGKSSVVGQVGNKEVFVDSEWNDLRIVAVGNRMIHQVNGITTLDLTDNHPDAKRTGKLGLQLHQGPAMKVEFRNLMMRPLSGPEAERTLDAAVNSVPPKTDSPDDSASTQPKDSDWLKQKPVPQWVWADRSASNQKVWFRKTFAINGDAKTAQLYATCDNQFQIWINGEAIGNSNAWEKPIQTDVAKHLRPGQNVIAIEGKNDGGVAALLVKMRIQNKDDSTQTVVTDRGWLLTETEPQNWQGVDFKDETWSQVKVIQKLGEGPWGIPGYQAPGSSSGKNADPLHAKNVIVPPGFVVDRIYRLTPDQGSWVSLATDPKGRIYACDQAGAGLYRVTLQENGPAQVEKVSVGQLAGLSGAQGLVWAFDSLWFHRNGGHLYRLTDSDGDDVLDTAQEFPGGTGGGEHGNHAVVVTEDGEAIYMDGGNHADLAETESSRVPTWYEGLLLPRMWDSNGHARGRMAPGGWVTRLNVQTQKQILHAIGFRNQYDIALNRFGDLFTYDADMEWDLGLPWYRPTRICNVVSGADFGWRSGSGKWPTYYEDTLPPVVDIGPGSPTGVVSGTGTAFPTRYQDAIFALDWTFGTIYAIHLQPDGASYTGSAEPFVYSVPLPVTDAVVGQDGSLIFAVGGRGTESAMFRVRYVGDEATTAPVAPGINDPATVARGQRRQLEAFHGVEHADAISTAWPYLANPDRFLRHAARIAVESQPVDRWSAMALSSTDPQTVITSAVALARMGNESHAGPLLDHLLSLRAEELDDAKLLGLLRAYALTFMRLGDPAEEQRERIISQLDPMLPSANADVNQELIRVLVALRHPGVVAKAMQLIRDRGPAAAPDWSQIASRNSGYGAGVQRMIDNPPPAREIQYAFMLRNIRKGWTLDLRREYFTFLNEAATASGGASYPGYLTRTRDEALALCSSEQRKALEEITGEDFNPLPDFEILPIRGPGKVWTMETASAASRGKPDFDAGRSLFFSAQCAACHRLAGLGGDIGPDLTSVRNKFDENYVLDAIVHPSRVISDQYGSSTVLLADGTILTGLVVEQENGNLLVYPNQTQGSQEPLQAIKVDADDIEDISASKISQMPEGLLNNLNAEEIRDLMGYLMSGGDPNDKRYRK</sequence>
<proteinExistence type="predicted"/>
<comment type="caution">
    <text evidence="8">The sequence shown here is derived from an EMBL/GenBank/DDBJ whole genome shotgun (WGS) entry which is preliminary data.</text>
</comment>
<keyword evidence="6" id="KW-0732">Signal</keyword>
<gene>
    <name evidence="8" type="ORF">Pla100_07730</name>
</gene>
<dbReference type="InterPro" id="IPR009056">
    <property type="entry name" value="Cyt_c-like_dom"/>
</dbReference>
<dbReference type="Gene3D" id="2.120.10.30">
    <property type="entry name" value="TolB, C-terminal domain"/>
    <property type="match status" value="1"/>
</dbReference>
<keyword evidence="3 4" id="KW-0408">Iron</keyword>
<dbReference type="EMBL" id="SJPM01000001">
    <property type="protein sequence ID" value="TWU03838.1"/>
    <property type="molecule type" value="Genomic_DNA"/>
</dbReference>
<protein>
    <submittedName>
        <fullName evidence="8">Cytochrome c</fullName>
    </submittedName>
</protein>
<evidence type="ECO:0000256" key="4">
    <source>
        <dbReference type="PROSITE-ProRule" id="PRU00433"/>
    </source>
</evidence>
<evidence type="ECO:0000256" key="2">
    <source>
        <dbReference type="ARBA" id="ARBA00022723"/>
    </source>
</evidence>
<dbReference type="NCBIfam" id="TIGR02603">
    <property type="entry name" value="CxxCH_TIGR02603"/>
    <property type="match status" value="1"/>
</dbReference>
<dbReference type="Gene3D" id="2.60.120.260">
    <property type="entry name" value="Galactose-binding domain-like"/>
    <property type="match status" value="1"/>
</dbReference>
<keyword evidence="2 4" id="KW-0479">Metal-binding</keyword>
<reference evidence="8 9" key="1">
    <citation type="submission" date="2019-02" db="EMBL/GenBank/DDBJ databases">
        <title>Deep-cultivation of Planctomycetes and their phenomic and genomic characterization uncovers novel biology.</title>
        <authorList>
            <person name="Wiegand S."/>
            <person name="Jogler M."/>
            <person name="Boedeker C."/>
            <person name="Pinto D."/>
            <person name="Vollmers J."/>
            <person name="Rivas-Marin E."/>
            <person name="Kohn T."/>
            <person name="Peeters S.H."/>
            <person name="Heuer A."/>
            <person name="Rast P."/>
            <person name="Oberbeckmann S."/>
            <person name="Bunk B."/>
            <person name="Jeske O."/>
            <person name="Meyerdierks A."/>
            <person name="Storesund J.E."/>
            <person name="Kallscheuer N."/>
            <person name="Luecker S."/>
            <person name="Lage O.M."/>
            <person name="Pohl T."/>
            <person name="Merkel B.J."/>
            <person name="Hornburger P."/>
            <person name="Mueller R.-W."/>
            <person name="Bruemmer F."/>
            <person name="Labrenz M."/>
            <person name="Spormann A.M."/>
            <person name="Op Den Camp H."/>
            <person name="Overmann J."/>
            <person name="Amann R."/>
            <person name="Jetten M.S.M."/>
            <person name="Mascher T."/>
            <person name="Medema M.H."/>
            <person name="Devos D.P."/>
            <person name="Kaster A.-K."/>
            <person name="Ovreas L."/>
            <person name="Rohde M."/>
            <person name="Galperin M.Y."/>
            <person name="Jogler C."/>
        </authorList>
    </citation>
    <scope>NUCLEOTIDE SEQUENCE [LARGE SCALE GENOMIC DNA]</scope>
    <source>
        <strain evidence="8 9">Pla100</strain>
    </source>
</reference>
<evidence type="ECO:0000256" key="3">
    <source>
        <dbReference type="ARBA" id="ARBA00023004"/>
    </source>
</evidence>
<evidence type="ECO:0000256" key="5">
    <source>
        <dbReference type="SAM" id="MobiDB-lite"/>
    </source>
</evidence>
<evidence type="ECO:0000259" key="7">
    <source>
        <dbReference type="PROSITE" id="PS51007"/>
    </source>
</evidence>
<dbReference type="RefSeq" id="WP_146576275.1">
    <property type="nucleotide sequence ID" value="NZ_SJPM01000001.1"/>
</dbReference>
<dbReference type="SUPFAM" id="SSF50952">
    <property type="entry name" value="Soluble quinoprotein glucose dehydrogenase"/>
    <property type="match status" value="1"/>
</dbReference>
<dbReference type="PANTHER" id="PTHR33546">
    <property type="entry name" value="LARGE, MULTIFUNCTIONAL SECRETED PROTEIN-RELATED"/>
    <property type="match status" value="1"/>
</dbReference>
<dbReference type="PROSITE" id="PS51007">
    <property type="entry name" value="CYTC"/>
    <property type="match status" value="1"/>
</dbReference>
<feature type="signal peptide" evidence="6">
    <location>
        <begin position="1"/>
        <end position="23"/>
    </location>
</feature>
<keyword evidence="1 4" id="KW-0349">Heme</keyword>
<dbReference type="InterPro" id="IPR011042">
    <property type="entry name" value="6-blade_b-propeller_TolB-like"/>
</dbReference>
<dbReference type="OrthoDB" id="223239at2"/>
<feature type="chain" id="PRO_5022681159" evidence="6">
    <location>
        <begin position="24"/>
        <end position="1274"/>
    </location>
</feature>
<dbReference type="Pfam" id="PF06439">
    <property type="entry name" value="3keto-disac_hyd"/>
    <property type="match status" value="1"/>
</dbReference>
<evidence type="ECO:0000313" key="8">
    <source>
        <dbReference type="EMBL" id="TWU03838.1"/>
    </source>
</evidence>
<dbReference type="AlphaFoldDB" id="A0A5C6AW46"/>
<keyword evidence="9" id="KW-1185">Reference proteome</keyword>
<dbReference type="InterPro" id="IPR036909">
    <property type="entry name" value="Cyt_c-like_dom_sf"/>
</dbReference>
<dbReference type="GO" id="GO:0046872">
    <property type="term" value="F:metal ion binding"/>
    <property type="evidence" value="ECO:0007669"/>
    <property type="project" value="UniProtKB-KW"/>
</dbReference>
<dbReference type="Gene3D" id="2.60.120.560">
    <property type="entry name" value="Exo-inulinase, domain 1"/>
    <property type="match status" value="1"/>
</dbReference>
<dbReference type="SUPFAM" id="SSF49785">
    <property type="entry name" value="Galactose-binding domain-like"/>
    <property type="match status" value="1"/>
</dbReference>